<reference evidence="1 2" key="1">
    <citation type="journal article" date="2014" name="Curr. Biol.">
        <title>The genome of the clonal raider ant Cerapachys biroi.</title>
        <authorList>
            <person name="Oxley P.R."/>
            <person name="Ji L."/>
            <person name="Fetter-Pruneda I."/>
            <person name="McKenzie S.K."/>
            <person name="Li C."/>
            <person name="Hu H."/>
            <person name="Zhang G."/>
            <person name="Kronauer D.J."/>
        </authorList>
    </citation>
    <scope>NUCLEOTIDE SEQUENCE [LARGE SCALE GENOMIC DNA]</scope>
</reference>
<name>A0A026WLA2_OOCBI</name>
<dbReference type="Proteomes" id="UP000053097">
    <property type="component" value="Unassembled WGS sequence"/>
</dbReference>
<protein>
    <recommendedName>
        <fullName evidence="3">ER-bound oxygenase mpaB/mpaB'/Rubber oxygenase catalytic domain-containing protein</fullName>
    </recommendedName>
</protein>
<evidence type="ECO:0000313" key="2">
    <source>
        <dbReference type="Proteomes" id="UP000053097"/>
    </source>
</evidence>
<evidence type="ECO:0000313" key="1">
    <source>
        <dbReference type="EMBL" id="EZA56815.1"/>
    </source>
</evidence>
<proteinExistence type="predicted"/>
<dbReference type="PANTHER" id="PTHR37159">
    <property type="entry name" value="GH11867P"/>
    <property type="match status" value="1"/>
</dbReference>
<dbReference type="STRING" id="2015173.A0A026WLA2"/>
<sequence length="246" mass="29141">MVAFNNTLSDCVQNSKDSLSNSYEYENVVTFKSRFDRKLFPEDFDVWTVHKQYTWINKNLIKFFPNVPQSLLNYIPAAFKQPDFDRSPVEIPEWLDMEKYSRGQKFVRENWASIMLSSLMGIICSYSFDDVLKPLIITRQSDTPYLGFIRYLSTMQRVINWYNGQPWVQETAAYKDMQYTRRMHLMIRKKLCQLNNEEIDNASKIAKPWCPDRELLLKDFTTLAHLENSDSVLILCSMIHQIDQNQ</sequence>
<dbReference type="AlphaFoldDB" id="A0A026WLA2"/>
<dbReference type="EMBL" id="KK107154">
    <property type="protein sequence ID" value="EZA56815.1"/>
    <property type="molecule type" value="Genomic_DNA"/>
</dbReference>
<organism evidence="1 2">
    <name type="scientific">Ooceraea biroi</name>
    <name type="common">Clonal raider ant</name>
    <name type="synonym">Cerapachys biroi</name>
    <dbReference type="NCBI Taxonomy" id="2015173"/>
    <lineage>
        <taxon>Eukaryota</taxon>
        <taxon>Metazoa</taxon>
        <taxon>Ecdysozoa</taxon>
        <taxon>Arthropoda</taxon>
        <taxon>Hexapoda</taxon>
        <taxon>Insecta</taxon>
        <taxon>Pterygota</taxon>
        <taxon>Neoptera</taxon>
        <taxon>Endopterygota</taxon>
        <taxon>Hymenoptera</taxon>
        <taxon>Apocrita</taxon>
        <taxon>Aculeata</taxon>
        <taxon>Formicoidea</taxon>
        <taxon>Formicidae</taxon>
        <taxon>Dorylinae</taxon>
        <taxon>Ooceraea</taxon>
    </lineage>
</organism>
<dbReference type="OrthoDB" id="6361347at2759"/>
<gene>
    <name evidence="1" type="ORF">X777_02666</name>
</gene>
<keyword evidence="2" id="KW-1185">Reference proteome</keyword>
<dbReference type="PANTHER" id="PTHR37159:SF1">
    <property type="entry name" value="GH11867P"/>
    <property type="match status" value="1"/>
</dbReference>
<accession>A0A026WLA2</accession>
<evidence type="ECO:0008006" key="3">
    <source>
        <dbReference type="Google" id="ProtNLM"/>
    </source>
</evidence>
<dbReference type="OMA" id="ENWASIM"/>